<proteinExistence type="predicted"/>
<dbReference type="PANTHER" id="PTHR46797">
    <property type="entry name" value="HTH-TYPE TRANSCRIPTIONAL REGULATOR"/>
    <property type="match status" value="1"/>
</dbReference>
<dbReference type="InterPro" id="IPR010982">
    <property type="entry name" value="Lambda_DNA-bd_dom_sf"/>
</dbReference>
<dbReference type="Gene3D" id="1.10.260.40">
    <property type="entry name" value="lambda repressor-like DNA-binding domains"/>
    <property type="match status" value="1"/>
</dbReference>
<accession>A0A1F5XVZ3</accession>
<dbReference type="GO" id="GO:0005829">
    <property type="term" value="C:cytosol"/>
    <property type="evidence" value="ECO:0007669"/>
    <property type="project" value="TreeGrafter"/>
</dbReference>
<dbReference type="InterPro" id="IPR001387">
    <property type="entry name" value="Cro/C1-type_HTH"/>
</dbReference>
<dbReference type="GO" id="GO:0003700">
    <property type="term" value="F:DNA-binding transcription factor activity"/>
    <property type="evidence" value="ECO:0007669"/>
    <property type="project" value="TreeGrafter"/>
</dbReference>
<reference evidence="3 4" key="1">
    <citation type="journal article" date="2016" name="Nat. Commun.">
        <title>Thousands of microbial genomes shed light on interconnected biogeochemical processes in an aquifer system.</title>
        <authorList>
            <person name="Anantharaman K."/>
            <person name="Brown C.T."/>
            <person name="Hug L.A."/>
            <person name="Sharon I."/>
            <person name="Castelle C.J."/>
            <person name="Probst A.J."/>
            <person name="Thomas B.C."/>
            <person name="Singh A."/>
            <person name="Wilkins M.J."/>
            <person name="Karaoz U."/>
            <person name="Brodie E.L."/>
            <person name="Williams K.H."/>
            <person name="Hubbard S.S."/>
            <person name="Banfield J.F."/>
        </authorList>
    </citation>
    <scope>NUCLEOTIDE SEQUENCE [LARGE SCALE GENOMIC DNA]</scope>
</reference>
<dbReference type="GO" id="GO:0003677">
    <property type="term" value="F:DNA binding"/>
    <property type="evidence" value="ECO:0007669"/>
    <property type="project" value="UniProtKB-KW"/>
</dbReference>
<name>A0A1F5XVZ3_9BACT</name>
<dbReference type="Pfam" id="PF01381">
    <property type="entry name" value="HTH_3"/>
    <property type="match status" value="1"/>
</dbReference>
<sequence length="70" mass="7605">MDMKSESAKLGRNLKRIRTEKGITQGDIVRTLGVSRSFISNIENGKTNPTLSTITNIAKALGVSSDELLK</sequence>
<evidence type="ECO:0000313" key="3">
    <source>
        <dbReference type="EMBL" id="OGF92044.1"/>
    </source>
</evidence>
<evidence type="ECO:0000313" key="4">
    <source>
        <dbReference type="Proteomes" id="UP000177334"/>
    </source>
</evidence>
<dbReference type="Proteomes" id="UP000177334">
    <property type="component" value="Unassembled WGS sequence"/>
</dbReference>
<dbReference type="SMART" id="SM00530">
    <property type="entry name" value="HTH_XRE"/>
    <property type="match status" value="1"/>
</dbReference>
<gene>
    <name evidence="3" type="ORF">A3H05_03410</name>
</gene>
<dbReference type="EMBL" id="MFIP01000018">
    <property type="protein sequence ID" value="OGF92044.1"/>
    <property type="molecule type" value="Genomic_DNA"/>
</dbReference>
<dbReference type="InterPro" id="IPR050807">
    <property type="entry name" value="TransReg_Diox_bact_type"/>
</dbReference>
<dbReference type="PROSITE" id="PS50943">
    <property type="entry name" value="HTH_CROC1"/>
    <property type="match status" value="1"/>
</dbReference>
<evidence type="ECO:0000256" key="1">
    <source>
        <dbReference type="ARBA" id="ARBA00023125"/>
    </source>
</evidence>
<dbReference type="CDD" id="cd00093">
    <property type="entry name" value="HTH_XRE"/>
    <property type="match status" value="1"/>
</dbReference>
<evidence type="ECO:0000259" key="2">
    <source>
        <dbReference type="PROSITE" id="PS50943"/>
    </source>
</evidence>
<comment type="caution">
    <text evidence="3">The sequence shown here is derived from an EMBL/GenBank/DDBJ whole genome shotgun (WGS) entry which is preliminary data.</text>
</comment>
<dbReference type="PANTHER" id="PTHR46797:SF1">
    <property type="entry name" value="METHYLPHOSPHONATE SYNTHASE"/>
    <property type="match status" value="1"/>
</dbReference>
<dbReference type="SUPFAM" id="SSF47413">
    <property type="entry name" value="lambda repressor-like DNA-binding domains"/>
    <property type="match status" value="1"/>
</dbReference>
<feature type="domain" description="HTH cro/C1-type" evidence="2">
    <location>
        <begin position="14"/>
        <end position="68"/>
    </location>
</feature>
<keyword evidence="1 3" id="KW-0238">DNA-binding</keyword>
<protein>
    <submittedName>
        <fullName evidence="3">DNA-binding protein</fullName>
    </submittedName>
</protein>
<organism evidence="3 4">
    <name type="scientific">Candidatus Giovannonibacteria bacterium RIFCSPLOWO2_12_FULL_43_26</name>
    <dbReference type="NCBI Taxonomy" id="1798363"/>
    <lineage>
        <taxon>Bacteria</taxon>
        <taxon>Candidatus Giovannoniibacteriota</taxon>
    </lineage>
</organism>
<dbReference type="AlphaFoldDB" id="A0A1F5XVZ3"/>